<sequence length="89" mass="9283">MPSVSPGRGCRVVMDTECFSRGSAARSAFAMVDFPAPEGAEMTKQTPRRETGEGGEGGCPLRIIAAFMAPASQFPAPYSGTQNPAGEPF</sequence>
<organism evidence="2 3">
    <name type="scientific">Acetobacter oeni</name>
    <dbReference type="NCBI Taxonomy" id="304077"/>
    <lineage>
        <taxon>Bacteria</taxon>
        <taxon>Pseudomonadati</taxon>
        <taxon>Pseudomonadota</taxon>
        <taxon>Alphaproteobacteria</taxon>
        <taxon>Acetobacterales</taxon>
        <taxon>Acetobacteraceae</taxon>
        <taxon>Acetobacter</taxon>
    </lineage>
</organism>
<protein>
    <submittedName>
        <fullName evidence="2">Uncharacterized protein</fullName>
    </submittedName>
</protein>
<evidence type="ECO:0000313" key="2">
    <source>
        <dbReference type="EMBL" id="GEN63030.1"/>
    </source>
</evidence>
<dbReference type="Proteomes" id="UP000321746">
    <property type="component" value="Unassembled WGS sequence"/>
</dbReference>
<name>A0A511XJA3_9PROT</name>
<gene>
    <name evidence="2" type="ORF">AOE01nite_12540</name>
</gene>
<feature type="region of interest" description="Disordered" evidence="1">
    <location>
        <begin position="36"/>
        <end position="59"/>
    </location>
</feature>
<comment type="caution">
    <text evidence="2">The sequence shown here is derived from an EMBL/GenBank/DDBJ whole genome shotgun (WGS) entry which is preliminary data.</text>
</comment>
<dbReference type="AlphaFoldDB" id="A0A511XJA3"/>
<evidence type="ECO:0000313" key="3">
    <source>
        <dbReference type="Proteomes" id="UP000321746"/>
    </source>
</evidence>
<dbReference type="EMBL" id="BJYG01000014">
    <property type="protein sequence ID" value="GEN63030.1"/>
    <property type="molecule type" value="Genomic_DNA"/>
</dbReference>
<accession>A0A511XJA3</accession>
<evidence type="ECO:0000256" key="1">
    <source>
        <dbReference type="SAM" id="MobiDB-lite"/>
    </source>
</evidence>
<proteinExistence type="predicted"/>
<keyword evidence="3" id="KW-1185">Reference proteome</keyword>
<reference evidence="2 3" key="1">
    <citation type="submission" date="2019-07" db="EMBL/GenBank/DDBJ databases">
        <title>Whole genome shotgun sequence of Acetobacter oeni NBRC 105207.</title>
        <authorList>
            <person name="Hosoyama A."/>
            <person name="Uohara A."/>
            <person name="Ohji S."/>
            <person name="Ichikawa N."/>
        </authorList>
    </citation>
    <scope>NUCLEOTIDE SEQUENCE [LARGE SCALE GENOMIC DNA]</scope>
    <source>
        <strain evidence="2 3">NBRC 105207</strain>
    </source>
</reference>